<dbReference type="AlphaFoldDB" id="A0A7H8MHL4"/>
<evidence type="ECO:0000313" key="2">
    <source>
        <dbReference type="Proteomes" id="UP000509345"/>
    </source>
</evidence>
<dbReference type="Proteomes" id="UP000509345">
    <property type="component" value="Chromosome"/>
</dbReference>
<gene>
    <name evidence="1" type="ORF">HUT09_03735</name>
</gene>
<accession>A0A7H8MHL4</accession>
<reference evidence="1 2" key="1">
    <citation type="submission" date="2020-06" db="EMBL/GenBank/DDBJ databases">
        <title>Genome mining for natural products.</title>
        <authorList>
            <person name="Zhang B."/>
            <person name="Shi J."/>
            <person name="Ge H."/>
        </authorList>
    </citation>
    <scope>NUCLEOTIDE SEQUENCE [LARGE SCALE GENOMIC DNA]</scope>
    <source>
        <strain evidence="1 2">NA06532</strain>
    </source>
</reference>
<name>A0A7H8MHL4_STRMI</name>
<evidence type="ECO:0000313" key="1">
    <source>
        <dbReference type="EMBL" id="QKW41736.1"/>
    </source>
</evidence>
<dbReference type="EMBL" id="CP054926">
    <property type="protein sequence ID" value="QKW41736.1"/>
    <property type="molecule type" value="Genomic_DNA"/>
</dbReference>
<proteinExistence type="predicted"/>
<sequence length="84" mass="9553">MLIASLALLATALYYAAMCFLRPFAPCRKCRGLGEIQRFGKPRTCPRCHAARVRLRVGRRAFNAWLRTHHAGTRPTPTLTKETR</sequence>
<organism evidence="1 2">
    <name type="scientific">Streptomyces microflavus</name>
    <name type="common">Streptomyces lipmanii</name>
    <dbReference type="NCBI Taxonomy" id="1919"/>
    <lineage>
        <taxon>Bacteria</taxon>
        <taxon>Bacillati</taxon>
        <taxon>Actinomycetota</taxon>
        <taxon>Actinomycetes</taxon>
        <taxon>Kitasatosporales</taxon>
        <taxon>Streptomycetaceae</taxon>
        <taxon>Streptomyces</taxon>
    </lineage>
</organism>
<dbReference type="RefSeq" id="WP_176143206.1">
    <property type="nucleotide sequence ID" value="NZ_CP054926.1"/>
</dbReference>
<dbReference type="GeneID" id="87630303"/>
<protein>
    <submittedName>
        <fullName evidence="1">Uncharacterized protein</fullName>
    </submittedName>
</protein>